<dbReference type="InterPro" id="IPR005225">
    <property type="entry name" value="Small_GTP-bd"/>
</dbReference>
<evidence type="ECO:0000256" key="5">
    <source>
        <dbReference type="ARBA" id="ARBA00022741"/>
    </source>
</evidence>
<feature type="binding site" evidence="9">
    <location>
        <position position="172"/>
    </location>
    <ligand>
        <name>Mg(2+)</name>
        <dbReference type="ChEBI" id="CHEBI:18420"/>
    </ligand>
</feature>
<comment type="similarity">
    <text evidence="2 9">Belongs to the TRAFAC class OBG-HflX-like GTPase superfamily. OBG GTPase family.</text>
</comment>
<dbReference type="NCBIfam" id="TIGR00231">
    <property type="entry name" value="small_GTP"/>
    <property type="match status" value="1"/>
</dbReference>
<gene>
    <name evidence="13" type="primary">obgE</name>
    <name evidence="9" type="synonym">obg</name>
    <name evidence="13" type="ORF">QJ521_00165</name>
</gene>
<dbReference type="PANTHER" id="PTHR11702">
    <property type="entry name" value="DEVELOPMENTALLY REGULATED GTP-BINDING PROTEIN-RELATED"/>
    <property type="match status" value="1"/>
</dbReference>
<keyword evidence="14" id="KW-1185">Reference proteome</keyword>
<dbReference type="PROSITE" id="PS00905">
    <property type="entry name" value="GTP1_OBG"/>
    <property type="match status" value="1"/>
</dbReference>
<dbReference type="CDD" id="cd01898">
    <property type="entry name" value="Obg"/>
    <property type="match status" value="1"/>
</dbReference>
<dbReference type="SUPFAM" id="SSF82051">
    <property type="entry name" value="Obg GTP-binding protein N-terminal domain"/>
    <property type="match status" value="1"/>
</dbReference>
<dbReference type="EC" id="3.6.5.-" evidence="9"/>
<dbReference type="GO" id="GO:0000287">
    <property type="term" value="F:magnesium ion binding"/>
    <property type="evidence" value="ECO:0007669"/>
    <property type="project" value="InterPro"/>
</dbReference>
<dbReference type="NCBIfam" id="TIGR03595">
    <property type="entry name" value="Obg_CgtA_exten"/>
    <property type="match status" value="1"/>
</dbReference>
<dbReference type="RefSeq" id="WP_282838343.1">
    <property type="nucleotide sequence ID" value="NZ_JASCXW010000001.1"/>
</dbReference>
<dbReference type="Proteomes" id="UP001431532">
    <property type="component" value="Unassembled WGS sequence"/>
</dbReference>
<evidence type="ECO:0000256" key="4">
    <source>
        <dbReference type="ARBA" id="ARBA00022723"/>
    </source>
</evidence>
<organism evidence="13 14">
    <name type="scientific">Peloplasma aerotolerans</name>
    <dbReference type="NCBI Taxonomy" id="3044389"/>
    <lineage>
        <taxon>Bacteria</taxon>
        <taxon>Bacillati</taxon>
        <taxon>Mycoplasmatota</taxon>
        <taxon>Mollicutes</taxon>
        <taxon>Acholeplasmatales</taxon>
        <taxon>Acholeplasmataceae</taxon>
        <taxon>Peloplasma</taxon>
    </lineage>
</organism>
<dbReference type="FunFam" id="2.70.210.12:FF:000001">
    <property type="entry name" value="GTPase Obg"/>
    <property type="match status" value="1"/>
</dbReference>
<comment type="caution">
    <text evidence="13">The sequence shown here is derived from an EMBL/GenBank/DDBJ whole genome shotgun (WGS) entry which is preliminary data.</text>
</comment>
<feature type="binding site" evidence="9">
    <location>
        <position position="192"/>
    </location>
    <ligand>
        <name>Mg(2+)</name>
        <dbReference type="ChEBI" id="CHEBI:18420"/>
    </ligand>
</feature>
<dbReference type="PROSITE" id="PS51881">
    <property type="entry name" value="OCT"/>
    <property type="match status" value="1"/>
</dbReference>
<dbReference type="SUPFAM" id="SSF52540">
    <property type="entry name" value="P-loop containing nucleoside triphosphate hydrolases"/>
    <property type="match status" value="1"/>
</dbReference>
<evidence type="ECO:0000259" key="12">
    <source>
        <dbReference type="PROSITE" id="PS51883"/>
    </source>
</evidence>
<dbReference type="GO" id="GO:0005525">
    <property type="term" value="F:GTP binding"/>
    <property type="evidence" value="ECO:0007669"/>
    <property type="project" value="UniProtKB-UniRule"/>
</dbReference>
<name>A0AAW6U5Y9_9MOLU</name>
<keyword evidence="3 9" id="KW-0963">Cytoplasm</keyword>
<dbReference type="Gene3D" id="3.40.50.300">
    <property type="entry name" value="P-loop containing nucleotide triphosphate hydrolases"/>
    <property type="match status" value="1"/>
</dbReference>
<evidence type="ECO:0000259" key="11">
    <source>
        <dbReference type="PROSITE" id="PS51881"/>
    </source>
</evidence>
<dbReference type="Gene3D" id="3.30.300.350">
    <property type="entry name" value="GTP-binding protein OBG, C-terminal domain"/>
    <property type="match status" value="1"/>
</dbReference>
<dbReference type="InterPro" id="IPR006074">
    <property type="entry name" value="GTP1-OBG_CS"/>
</dbReference>
<feature type="binding site" evidence="9">
    <location>
        <begin position="278"/>
        <end position="281"/>
    </location>
    <ligand>
        <name>GTP</name>
        <dbReference type="ChEBI" id="CHEBI:37565"/>
    </ligand>
</feature>
<dbReference type="PANTHER" id="PTHR11702:SF31">
    <property type="entry name" value="MITOCHONDRIAL RIBOSOME-ASSOCIATED GTPASE 2"/>
    <property type="match status" value="1"/>
</dbReference>
<comment type="subcellular location">
    <subcellularLocation>
        <location evidence="9">Cytoplasm</location>
    </subcellularLocation>
</comment>
<evidence type="ECO:0000256" key="6">
    <source>
        <dbReference type="ARBA" id="ARBA00022801"/>
    </source>
</evidence>
<sequence length="417" mass="46817">MFVDEIVVEVYGGKGGNGVAVFRHEKYVEFGGPWGGNGGRGGSVIFVGDEGKHTLMDLRYKRHIKAHAGVNGKTKGMHGANAEHTYVRVPLGTIVYTEDKSLKIGEITEHNQELVVAHGGKGGRGNMAFATHKNPAPNFAENGDPGVQRKILVELKVLADIGLIGYPSVGKSTLISVVSNARPKIAEYPFTTLQPNLGMVSIGESSFVLADLPGLIENAHQGLGLGIRFLKHIERCKVFLHVLDLTRENPYEDFVKINHELEMYNETLLERPQIVVANKIDMPDTEEKLEYLRKHIEVPIIAISALEKRDIDQLLYKIIELLKSAPVIKDETPDYIKNYTFEEDEPDFIITKVDDVFELTGRKLKLIFDRTDFTKDEAVRRFARQLRSMGVDEALRNKGAKNKDTIRIFDFEFEFIE</sequence>
<keyword evidence="5 9" id="KW-0547">Nucleotide-binding</keyword>
<keyword evidence="4 9" id="KW-0479">Metal-binding</keyword>
<dbReference type="InterPro" id="IPR027417">
    <property type="entry name" value="P-loop_NTPase"/>
</dbReference>
<evidence type="ECO:0000256" key="7">
    <source>
        <dbReference type="ARBA" id="ARBA00022842"/>
    </source>
</evidence>
<evidence type="ECO:0000313" key="14">
    <source>
        <dbReference type="Proteomes" id="UP001431532"/>
    </source>
</evidence>
<dbReference type="AlphaFoldDB" id="A0AAW6U5Y9"/>
<dbReference type="InterPro" id="IPR036726">
    <property type="entry name" value="GTP1_OBG_dom_sf"/>
</dbReference>
<comment type="subunit">
    <text evidence="9">Monomer.</text>
</comment>
<feature type="binding site" evidence="9">
    <location>
        <begin position="304"/>
        <end position="306"/>
    </location>
    <ligand>
        <name>GTP</name>
        <dbReference type="ChEBI" id="CHEBI:37565"/>
    </ligand>
</feature>
<dbReference type="InterPro" id="IPR015349">
    <property type="entry name" value="OCT_dom"/>
</dbReference>
<dbReference type="InterPro" id="IPR006169">
    <property type="entry name" value="GTP1_OBG_dom"/>
</dbReference>
<keyword evidence="7 9" id="KW-0460">Magnesium</keyword>
<comment type="cofactor">
    <cofactor evidence="1 9">
        <name>Mg(2+)</name>
        <dbReference type="ChEBI" id="CHEBI:18420"/>
    </cofactor>
</comment>
<dbReference type="Pfam" id="PF01018">
    <property type="entry name" value="GTP1_OBG"/>
    <property type="match status" value="1"/>
</dbReference>
<dbReference type="Pfam" id="PF01926">
    <property type="entry name" value="MMR_HSR1"/>
    <property type="match status" value="1"/>
</dbReference>
<comment type="function">
    <text evidence="9">An essential GTPase which binds GTP, GDP and possibly (p)ppGpp with moderate affinity, with high nucleotide exchange rates and a fairly low GTP hydrolysis rate. Plays a role in control of the cell cycle, stress response, ribosome biogenesis and in those bacteria that undergo differentiation, in morphogenesis control.</text>
</comment>
<dbReference type="PROSITE" id="PS51710">
    <property type="entry name" value="G_OBG"/>
    <property type="match status" value="1"/>
</dbReference>
<dbReference type="SUPFAM" id="SSF102741">
    <property type="entry name" value="Obg GTP-binding protein C-terminal domain"/>
    <property type="match status" value="1"/>
</dbReference>
<evidence type="ECO:0000256" key="9">
    <source>
        <dbReference type="HAMAP-Rule" id="MF_01454"/>
    </source>
</evidence>
<reference evidence="13" key="1">
    <citation type="submission" date="2023-05" db="EMBL/GenBank/DDBJ databases">
        <title>Mariniplasma microaerophilum sp. nov., a novel anaerobic mollicute isolated from terrestrial mud volcano, Taman Peninsula, Russia.</title>
        <authorList>
            <person name="Khomyakova M.A."/>
            <person name="Merkel A.Y."/>
            <person name="Slobodkin A.I."/>
        </authorList>
    </citation>
    <scope>NUCLEOTIDE SEQUENCE</scope>
    <source>
        <strain evidence="13">M4Ah</strain>
    </source>
</reference>
<dbReference type="NCBIfam" id="NF008955">
    <property type="entry name" value="PRK12297.1"/>
    <property type="match status" value="1"/>
</dbReference>
<dbReference type="GO" id="GO:0003924">
    <property type="term" value="F:GTPase activity"/>
    <property type="evidence" value="ECO:0007669"/>
    <property type="project" value="UniProtKB-UniRule"/>
</dbReference>
<keyword evidence="8 9" id="KW-0342">GTP-binding</keyword>
<dbReference type="InterPro" id="IPR036346">
    <property type="entry name" value="GTP-bd_prot_GTP1/OBG_C_sf"/>
</dbReference>
<evidence type="ECO:0000256" key="1">
    <source>
        <dbReference type="ARBA" id="ARBA00001946"/>
    </source>
</evidence>
<dbReference type="NCBIfam" id="NF008954">
    <property type="entry name" value="PRK12296.1"/>
    <property type="match status" value="1"/>
</dbReference>
<dbReference type="InterPro" id="IPR014100">
    <property type="entry name" value="GTP-bd_Obg/CgtA"/>
</dbReference>
<dbReference type="PRINTS" id="PR00326">
    <property type="entry name" value="GTP1OBG"/>
</dbReference>
<evidence type="ECO:0000259" key="10">
    <source>
        <dbReference type="PROSITE" id="PS51710"/>
    </source>
</evidence>
<feature type="binding site" evidence="9">
    <location>
        <begin position="190"/>
        <end position="194"/>
    </location>
    <ligand>
        <name>GTP</name>
        <dbReference type="ChEBI" id="CHEBI:37565"/>
    </ligand>
</feature>
<dbReference type="InterPro" id="IPR031167">
    <property type="entry name" value="G_OBG"/>
</dbReference>
<dbReference type="InterPro" id="IPR006073">
    <property type="entry name" value="GTP-bd"/>
</dbReference>
<proteinExistence type="inferred from homology"/>
<dbReference type="GO" id="GO:0042254">
    <property type="term" value="P:ribosome biogenesis"/>
    <property type="evidence" value="ECO:0007669"/>
    <property type="project" value="UniProtKB-UniRule"/>
</dbReference>
<accession>A0AAW6U5Y9</accession>
<dbReference type="HAMAP" id="MF_01454">
    <property type="entry name" value="GTPase_Obg"/>
    <property type="match status" value="1"/>
</dbReference>
<protein>
    <recommendedName>
        <fullName evidence="9">GTPase Obg</fullName>
        <ecNumber evidence="9">3.6.5.-</ecNumber>
    </recommendedName>
    <alternativeName>
        <fullName evidence="9">GTP-binding protein Obg</fullName>
    </alternativeName>
</protein>
<evidence type="ECO:0000256" key="3">
    <source>
        <dbReference type="ARBA" id="ARBA00022490"/>
    </source>
</evidence>
<dbReference type="Gene3D" id="2.70.210.12">
    <property type="entry name" value="GTP1/OBG domain"/>
    <property type="match status" value="1"/>
</dbReference>
<feature type="domain" description="Obg" evidence="12">
    <location>
        <begin position="1"/>
        <end position="158"/>
    </location>
</feature>
<dbReference type="NCBIfam" id="TIGR02729">
    <property type="entry name" value="Obg_CgtA"/>
    <property type="match status" value="1"/>
</dbReference>
<feature type="domain" description="OCT" evidence="11">
    <location>
        <begin position="340"/>
        <end position="417"/>
    </location>
</feature>
<dbReference type="Pfam" id="PF09269">
    <property type="entry name" value="DUF1967"/>
    <property type="match status" value="1"/>
</dbReference>
<dbReference type="PROSITE" id="PS51883">
    <property type="entry name" value="OBG"/>
    <property type="match status" value="1"/>
</dbReference>
<dbReference type="GO" id="GO:0005737">
    <property type="term" value="C:cytoplasm"/>
    <property type="evidence" value="ECO:0007669"/>
    <property type="project" value="UniProtKB-SubCell"/>
</dbReference>
<evidence type="ECO:0000256" key="2">
    <source>
        <dbReference type="ARBA" id="ARBA00007699"/>
    </source>
</evidence>
<dbReference type="InterPro" id="IPR045086">
    <property type="entry name" value="OBG_GTPase"/>
</dbReference>
<feature type="domain" description="OBG-type G" evidence="10">
    <location>
        <begin position="159"/>
        <end position="323"/>
    </location>
</feature>
<keyword evidence="6 9" id="KW-0378">Hydrolase</keyword>
<feature type="binding site" evidence="9">
    <location>
        <begin position="211"/>
        <end position="214"/>
    </location>
    <ligand>
        <name>GTP</name>
        <dbReference type="ChEBI" id="CHEBI:37565"/>
    </ligand>
</feature>
<evidence type="ECO:0000256" key="8">
    <source>
        <dbReference type="ARBA" id="ARBA00023134"/>
    </source>
</evidence>
<evidence type="ECO:0000313" key="13">
    <source>
        <dbReference type="EMBL" id="MDI6451962.1"/>
    </source>
</evidence>
<dbReference type="EMBL" id="JASCXW010000001">
    <property type="protein sequence ID" value="MDI6451962.1"/>
    <property type="molecule type" value="Genomic_DNA"/>
</dbReference>
<feature type="binding site" evidence="9">
    <location>
        <begin position="165"/>
        <end position="172"/>
    </location>
    <ligand>
        <name>GTP</name>
        <dbReference type="ChEBI" id="CHEBI:37565"/>
    </ligand>
</feature>
<dbReference type="NCBIfam" id="NF008956">
    <property type="entry name" value="PRK12299.1"/>
    <property type="match status" value="1"/>
</dbReference>